<accession>A0ABU3C1U4</accession>
<dbReference type="Gene3D" id="3.30.420.40">
    <property type="match status" value="2"/>
</dbReference>
<dbReference type="InterPro" id="IPR022496">
    <property type="entry name" value="T6A_TsaB"/>
</dbReference>
<comment type="caution">
    <text evidence="5">The sequence shown here is derived from an EMBL/GenBank/DDBJ whole genome shotgun (WGS) entry which is preliminary data.</text>
</comment>
<keyword evidence="5" id="KW-0012">Acyltransferase</keyword>
<gene>
    <name evidence="5" type="primary">tsaB</name>
    <name evidence="5" type="ORF">RM532_11285</name>
</gene>
<dbReference type="EMBL" id="JAVRIB010000011">
    <property type="protein sequence ID" value="MDT0635535.1"/>
    <property type="molecule type" value="Genomic_DNA"/>
</dbReference>
<keyword evidence="5" id="KW-0808">Transferase</keyword>
<feature type="domain" description="Gcp-like" evidence="4">
    <location>
        <begin position="28"/>
        <end position="133"/>
    </location>
</feature>
<evidence type="ECO:0000256" key="1">
    <source>
        <dbReference type="ARBA" id="ARBA00010493"/>
    </source>
</evidence>
<sequence length="224" mass="23208">MRILALDAATEGCSAALIGPDLALSRFEVAPRRHADLLLPMAEELLAEAGWSLHDLDALAFGRGPGAFTGLRIAAGLIQGLALGADLSVVGISDLAALAAGARRSAGVNRCLVVNDARMQEVYWAAYDFDDRDEPRCLGEEQVAPPAAVVAPAGEWYPAGNGWMAYPEALATVHAAANGPVAAIHPHALDIARLAASRVARGDAGSAADAIPVYVRDQVARKSA</sequence>
<dbReference type="InterPro" id="IPR043129">
    <property type="entry name" value="ATPase_NBD"/>
</dbReference>
<dbReference type="Pfam" id="PF00814">
    <property type="entry name" value="TsaD"/>
    <property type="match status" value="1"/>
</dbReference>
<dbReference type="Proteomes" id="UP001251857">
    <property type="component" value="Unassembled WGS sequence"/>
</dbReference>
<protein>
    <recommendedName>
        <fullName evidence="2">tRNA threonylcarbamoyladenosine biosynthesis protein TsaB</fullName>
    </recommendedName>
    <alternativeName>
        <fullName evidence="3">t(6)A37 threonylcarbamoyladenosine biosynthesis protein TsaB</fullName>
    </alternativeName>
</protein>
<keyword evidence="6" id="KW-1185">Reference proteome</keyword>
<evidence type="ECO:0000313" key="5">
    <source>
        <dbReference type="EMBL" id="MDT0635535.1"/>
    </source>
</evidence>
<proteinExistence type="inferred from homology"/>
<dbReference type="RefSeq" id="WP_311653432.1">
    <property type="nucleotide sequence ID" value="NZ_JAVRIB010000011.1"/>
</dbReference>
<dbReference type="InterPro" id="IPR000905">
    <property type="entry name" value="Gcp-like_dom"/>
</dbReference>
<organism evidence="5 6">
    <name type="scientific">Spectribacter hydrogenoxidans</name>
    <dbReference type="NCBI Taxonomy" id="3075608"/>
    <lineage>
        <taxon>Bacteria</taxon>
        <taxon>Pseudomonadati</taxon>
        <taxon>Pseudomonadota</taxon>
        <taxon>Gammaproteobacteria</taxon>
        <taxon>Salinisphaerales</taxon>
        <taxon>Salinisphaeraceae</taxon>
        <taxon>Spectribacter</taxon>
    </lineage>
</organism>
<comment type="similarity">
    <text evidence="1">Belongs to the KAE1 / TsaD family. TsaB subfamily.</text>
</comment>
<dbReference type="CDD" id="cd24032">
    <property type="entry name" value="ASKHA_NBD_TsaB"/>
    <property type="match status" value="1"/>
</dbReference>
<evidence type="ECO:0000259" key="4">
    <source>
        <dbReference type="Pfam" id="PF00814"/>
    </source>
</evidence>
<dbReference type="SUPFAM" id="SSF53067">
    <property type="entry name" value="Actin-like ATPase domain"/>
    <property type="match status" value="2"/>
</dbReference>
<reference evidence="5 6" key="1">
    <citation type="submission" date="2023-09" db="EMBL/GenBank/DDBJ databases">
        <authorList>
            <person name="Rey-Velasco X."/>
        </authorList>
    </citation>
    <scope>NUCLEOTIDE SEQUENCE [LARGE SCALE GENOMIC DNA]</scope>
    <source>
        <strain evidence="5 6">W335</strain>
    </source>
</reference>
<evidence type="ECO:0000256" key="3">
    <source>
        <dbReference type="ARBA" id="ARBA00032446"/>
    </source>
</evidence>
<dbReference type="GO" id="GO:0061711">
    <property type="term" value="F:tRNA N(6)-L-threonylcarbamoyladenine synthase activity"/>
    <property type="evidence" value="ECO:0007669"/>
    <property type="project" value="UniProtKB-EC"/>
</dbReference>
<evidence type="ECO:0000256" key="2">
    <source>
        <dbReference type="ARBA" id="ARBA00019012"/>
    </source>
</evidence>
<evidence type="ECO:0000313" key="6">
    <source>
        <dbReference type="Proteomes" id="UP001251857"/>
    </source>
</evidence>
<name>A0ABU3C1U4_9GAMM</name>
<dbReference type="NCBIfam" id="TIGR03725">
    <property type="entry name" value="T6A_YeaZ"/>
    <property type="match status" value="1"/>
</dbReference>